<keyword evidence="6" id="KW-1185">Reference proteome</keyword>
<evidence type="ECO:0000256" key="2">
    <source>
        <dbReference type="ARBA" id="ARBA00022603"/>
    </source>
</evidence>
<evidence type="ECO:0000256" key="1">
    <source>
        <dbReference type="ARBA" id="ARBA00008361"/>
    </source>
</evidence>
<name>A0A409WNU1_9AGAR</name>
<dbReference type="EMBL" id="NHTK01005378">
    <property type="protein sequence ID" value="PPQ80173.1"/>
    <property type="molecule type" value="Genomic_DNA"/>
</dbReference>
<dbReference type="CDD" id="cd02440">
    <property type="entry name" value="AdoMet_MTases"/>
    <property type="match status" value="1"/>
</dbReference>
<gene>
    <name evidence="5" type="ORF">CVT24_006569</name>
</gene>
<dbReference type="InterPro" id="IPR029063">
    <property type="entry name" value="SAM-dependent_MTases_sf"/>
</dbReference>
<evidence type="ECO:0000313" key="5">
    <source>
        <dbReference type="EMBL" id="PPQ80173.1"/>
    </source>
</evidence>
<proteinExistence type="inferred from homology"/>
<dbReference type="PANTHER" id="PTHR44942">
    <property type="entry name" value="METHYLTRANSF_11 DOMAIN-CONTAINING PROTEIN"/>
    <property type="match status" value="1"/>
</dbReference>
<dbReference type="GO" id="GO:0032259">
    <property type="term" value="P:methylation"/>
    <property type="evidence" value="ECO:0007669"/>
    <property type="project" value="UniProtKB-KW"/>
</dbReference>
<organism evidence="5 6">
    <name type="scientific">Panaeolus cyanescens</name>
    <dbReference type="NCBI Taxonomy" id="181874"/>
    <lineage>
        <taxon>Eukaryota</taxon>
        <taxon>Fungi</taxon>
        <taxon>Dikarya</taxon>
        <taxon>Basidiomycota</taxon>
        <taxon>Agaricomycotina</taxon>
        <taxon>Agaricomycetes</taxon>
        <taxon>Agaricomycetidae</taxon>
        <taxon>Agaricales</taxon>
        <taxon>Agaricineae</taxon>
        <taxon>Galeropsidaceae</taxon>
        <taxon>Panaeolus</taxon>
    </lineage>
</organism>
<evidence type="ECO:0000259" key="4">
    <source>
        <dbReference type="Pfam" id="PF08241"/>
    </source>
</evidence>
<dbReference type="STRING" id="181874.A0A409WNU1"/>
<keyword evidence="3" id="KW-0808">Transferase</keyword>
<dbReference type="FunCoup" id="A0A409WNU1">
    <property type="interactions" value="182"/>
</dbReference>
<accession>A0A409WNU1</accession>
<dbReference type="SUPFAM" id="SSF53335">
    <property type="entry name" value="S-adenosyl-L-methionine-dependent methyltransferases"/>
    <property type="match status" value="1"/>
</dbReference>
<dbReference type="InParanoid" id="A0A409WNU1"/>
<evidence type="ECO:0000313" key="6">
    <source>
        <dbReference type="Proteomes" id="UP000284842"/>
    </source>
</evidence>
<keyword evidence="2" id="KW-0489">Methyltransferase</keyword>
<evidence type="ECO:0000256" key="3">
    <source>
        <dbReference type="ARBA" id="ARBA00022679"/>
    </source>
</evidence>
<dbReference type="Gene3D" id="3.40.50.150">
    <property type="entry name" value="Vaccinia Virus protein VP39"/>
    <property type="match status" value="1"/>
</dbReference>
<dbReference type="Pfam" id="PF08241">
    <property type="entry name" value="Methyltransf_11"/>
    <property type="match status" value="1"/>
</dbReference>
<dbReference type="GO" id="GO:0008757">
    <property type="term" value="F:S-adenosylmethionine-dependent methyltransferase activity"/>
    <property type="evidence" value="ECO:0007669"/>
    <property type="project" value="InterPro"/>
</dbReference>
<comment type="caution">
    <text evidence="5">The sequence shown here is derived from an EMBL/GenBank/DDBJ whole genome shotgun (WGS) entry which is preliminary data.</text>
</comment>
<dbReference type="PANTHER" id="PTHR44942:SF4">
    <property type="entry name" value="METHYLTRANSFERASE TYPE 11 DOMAIN-CONTAINING PROTEIN"/>
    <property type="match status" value="1"/>
</dbReference>
<dbReference type="InterPro" id="IPR051052">
    <property type="entry name" value="Diverse_substrate_MTase"/>
</dbReference>
<reference evidence="5 6" key="1">
    <citation type="journal article" date="2018" name="Evol. Lett.">
        <title>Horizontal gene cluster transfer increased hallucinogenic mushroom diversity.</title>
        <authorList>
            <person name="Reynolds H.T."/>
            <person name="Vijayakumar V."/>
            <person name="Gluck-Thaler E."/>
            <person name="Korotkin H.B."/>
            <person name="Matheny P.B."/>
            <person name="Slot J.C."/>
        </authorList>
    </citation>
    <scope>NUCLEOTIDE SEQUENCE [LARGE SCALE GENOMIC DNA]</scope>
    <source>
        <strain evidence="5 6">2629</strain>
    </source>
</reference>
<dbReference type="AlphaFoldDB" id="A0A409WNU1"/>
<comment type="similarity">
    <text evidence="1">Belongs to the methyltransferase superfamily.</text>
</comment>
<sequence>MSSNVHTIAQTGFGTGTNDLYDRARPSYQIVALDALFDALRNKENLNVVEIGAGTGIFTRALLAHPKWSSSIRTIKAIEPSSGMREVFTRTVTPLNTAIDITITEGTFQDTHVESGWADVVLIAQAYHWCPDYEAASKEFARVLKKDGMVGYIWNLEDRDGAPWVARLRDTIEVHEKGTPQFRHMYWRATFSTPTYTSLFDPPSENVYTYTLTGTKESVVDRACSKSYIAVLEENEKKGVIQKIKDMLEEEGREGRVKWIDEERGVFEYPYKCWVVVAQKK</sequence>
<dbReference type="OrthoDB" id="66144at2759"/>
<dbReference type="Proteomes" id="UP000284842">
    <property type="component" value="Unassembled WGS sequence"/>
</dbReference>
<dbReference type="InterPro" id="IPR013216">
    <property type="entry name" value="Methyltransf_11"/>
</dbReference>
<protein>
    <recommendedName>
        <fullName evidence="4">Methyltransferase type 11 domain-containing protein</fullName>
    </recommendedName>
</protein>
<feature type="domain" description="Methyltransferase type 11" evidence="4">
    <location>
        <begin position="49"/>
        <end position="149"/>
    </location>
</feature>